<comment type="caution">
    <text evidence="11">The sequence shown here is derived from an EMBL/GenBank/DDBJ whole genome shotgun (WGS) entry which is preliminary data.</text>
</comment>
<evidence type="ECO:0000256" key="4">
    <source>
        <dbReference type="ARBA" id="ARBA00022821"/>
    </source>
</evidence>
<protein>
    <recommendedName>
        <fullName evidence="8">MLO-like protein</fullName>
    </recommendedName>
</protein>
<dbReference type="PANTHER" id="PTHR31942:SF53">
    <property type="entry name" value="MLO-LIKE PROTEIN 5-RELATED"/>
    <property type="match status" value="1"/>
</dbReference>
<proteinExistence type="inferred from homology"/>
<comment type="similarity">
    <text evidence="2 8">Belongs to the MLO family.</text>
</comment>
<evidence type="ECO:0000256" key="3">
    <source>
        <dbReference type="ARBA" id="ARBA00022692"/>
    </source>
</evidence>
<keyword evidence="6 8" id="KW-0472">Membrane</keyword>
<feature type="transmembrane region" description="Helical" evidence="10">
    <location>
        <begin position="363"/>
        <end position="384"/>
    </location>
</feature>
<evidence type="ECO:0000256" key="2">
    <source>
        <dbReference type="ARBA" id="ARBA00006574"/>
    </source>
</evidence>
<feature type="region of interest" description="Disordered" evidence="9">
    <location>
        <begin position="454"/>
        <end position="530"/>
    </location>
</feature>
<organism evidence="11 12">
    <name type="scientific">Penstemon davidsonii</name>
    <dbReference type="NCBI Taxonomy" id="160366"/>
    <lineage>
        <taxon>Eukaryota</taxon>
        <taxon>Viridiplantae</taxon>
        <taxon>Streptophyta</taxon>
        <taxon>Embryophyta</taxon>
        <taxon>Tracheophyta</taxon>
        <taxon>Spermatophyta</taxon>
        <taxon>Magnoliopsida</taxon>
        <taxon>eudicotyledons</taxon>
        <taxon>Gunneridae</taxon>
        <taxon>Pentapetalae</taxon>
        <taxon>asterids</taxon>
        <taxon>lamiids</taxon>
        <taxon>Lamiales</taxon>
        <taxon>Plantaginaceae</taxon>
        <taxon>Cheloneae</taxon>
        <taxon>Penstemon</taxon>
    </lineage>
</organism>
<evidence type="ECO:0000256" key="5">
    <source>
        <dbReference type="ARBA" id="ARBA00022989"/>
    </source>
</evidence>
<dbReference type="Proteomes" id="UP001291926">
    <property type="component" value="Unassembled WGS sequence"/>
</dbReference>
<accession>A0ABR0D3Z4</accession>
<evidence type="ECO:0000256" key="10">
    <source>
        <dbReference type="SAM" id="Phobius"/>
    </source>
</evidence>
<keyword evidence="7 8" id="KW-0568">Pathogenesis-related protein</keyword>
<evidence type="ECO:0000256" key="7">
    <source>
        <dbReference type="ARBA" id="ARBA00023265"/>
    </source>
</evidence>
<reference evidence="11 12" key="1">
    <citation type="journal article" date="2023" name="bioRxiv">
        <title>Genome report: Whole genome sequence and annotation of Penstemon davidsonii.</title>
        <authorList>
            <person name="Ostevik K.L."/>
            <person name="Alabady M."/>
            <person name="Zhang M."/>
            <person name="Rausher M.D."/>
        </authorList>
    </citation>
    <scope>NUCLEOTIDE SEQUENCE [LARGE SCALE GENOMIC DNA]</scope>
    <source>
        <strain evidence="11">DNT005</strain>
        <tissue evidence="11">Whole leaf</tissue>
    </source>
</reference>
<keyword evidence="8" id="KW-0112">Calmodulin-binding</keyword>
<keyword evidence="12" id="KW-1185">Reference proteome</keyword>
<feature type="transmembrane region" description="Helical" evidence="10">
    <location>
        <begin position="278"/>
        <end position="297"/>
    </location>
</feature>
<evidence type="ECO:0000313" key="12">
    <source>
        <dbReference type="Proteomes" id="UP001291926"/>
    </source>
</evidence>
<evidence type="ECO:0000313" key="11">
    <source>
        <dbReference type="EMBL" id="KAK4483999.1"/>
    </source>
</evidence>
<feature type="transmembrane region" description="Helical" evidence="10">
    <location>
        <begin position="148"/>
        <end position="169"/>
    </location>
</feature>
<dbReference type="PANTHER" id="PTHR31942">
    <property type="entry name" value="MLO-LIKE PROTEIN 1"/>
    <property type="match status" value="1"/>
</dbReference>
<sequence>MAGGGGGTTVSRELNRTPTWAVALVVAVIIVISIILEKILHKVGQTFEKRKKVSLVEALEKIKSELMVLGFISLLLTFGQNYIVQMCIPEKLANTMLPCDPKEYEKDEPDHHRRLLWHNHRILAADSPAKGCKQGYVPLISLHGLHQLHIFIFFLAIFHVFYSAVTMMLGRLKIRGWKEWERQNINNYETSNDPSRFRLTHETSFVRGHTSSLMSSPVVFYIVCFFRHIFYAVQRPDYLTLRHGFVSVHLAPGSKFDFQKYIKRSLEDDFKIVVGIPYGWHAMFWLSILPVVVRFKCLLYRCSLSKRGADSLIVLKIILAIGTKLQSIIARMAIEIQERHAVVQGIPLVQVTDKHFWFNKPTLVLHLIHLTLFQNAFEITYFIWISYEFGMHSCFHDNFRLAVLRVFLGVGVQFLCSYITLPLYALVTQMGSHMKRSIFDEQTSKALKSWHAKVKKKTDRVVQQSPHTRKLGGSPEGSPHDSPMAASDGIEMGDHKQMETNNLTAKVDIIDDETNNNQSGSGNTDLLTGP</sequence>
<evidence type="ECO:0000256" key="9">
    <source>
        <dbReference type="SAM" id="MobiDB-lite"/>
    </source>
</evidence>
<evidence type="ECO:0000256" key="6">
    <source>
        <dbReference type="ARBA" id="ARBA00023136"/>
    </source>
</evidence>
<comment type="subcellular location">
    <subcellularLocation>
        <location evidence="1 8">Membrane</location>
        <topology evidence="1 8">Multi-pass membrane protein</topology>
    </subcellularLocation>
</comment>
<name>A0ABR0D3Z4_9LAMI</name>
<dbReference type="EMBL" id="JAYDYQ010002534">
    <property type="protein sequence ID" value="KAK4483999.1"/>
    <property type="molecule type" value="Genomic_DNA"/>
</dbReference>
<feature type="transmembrane region" description="Helical" evidence="10">
    <location>
        <begin position="213"/>
        <end position="233"/>
    </location>
</feature>
<feature type="transmembrane region" description="Helical" evidence="10">
    <location>
        <begin position="20"/>
        <end position="40"/>
    </location>
</feature>
<keyword evidence="3 8" id="KW-0812">Transmembrane</keyword>
<feature type="transmembrane region" description="Helical" evidence="10">
    <location>
        <begin position="66"/>
        <end position="84"/>
    </location>
</feature>
<feature type="transmembrane region" description="Helical" evidence="10">
    <location>
        <begin position="404"/>
        <end position="427"/>
    </location>
</feature>
<dbReference type="InterPro" id="IPR004326">
    <property type="entry name" value="Mlo"/>
</dbReference>
<keyword evidence="4 8" id="KW-0611">Plant defense</keyword>
<gene>
    <name evidence="8" type="primary">MLO</name>
    <name evidence="11" type="ORF">RD792_011212</name>
</gene>
<keyword evidence="5 8" id="KW-1133">Transmembrane helix</keyword>
<evidence type="ECO:0000256" key="1">
    <source>
        <dbReference type="ARBA" id="ARBA00004141"/>
    </source>
</evidence>
<evidence type="ECO:0000256" key="8">
    <source>
        <dbReference type="RuleBase" id="RU280816"/>
    </source>
</evidence>
<comment type="domain">
    <text evidence="8">The C-terminus contains a calmodulin-binding domain, which binds calmodulin in a calcium-dependent fashion.</text>
</comment>
<feature type="compositionally biased region" description="Polar residues" evidence="9">
    <location>
        <begin position="515"/>
        <end position="530"/>
    </location>
</feature>
<dbReference type="Pfam" id="PF03094">
    <property type="entry name" value="Mlo"/>
    <property type="match status" value="1"/>
</dbReference>
<comment type="function">
    <text evidence="8">May be involved in modulation of pathogen defense and leaf cell death.</text>
</comment>